<dbReference type="SUPFAM" id="SSF48403">
    <property type="entry name" value="Ankyrin repeat"/>
    <property type="match status" value="1"/>
</dbReference>
<proteinExistence type="predicted"/>
<keyword evidence="1 2" id="KW-0728">SH3 domain</keyword>
<dbReference type="CDD" id="cd00174">
    <property type="entry name" value="SH3"/>
    <property type="match status" value="1"/>
</dbReference>
<reference evidence="6 7" key="1">
    <citation type="submission" date="2016-07" db="EMBL/GenBank/DDBJ databases">
        <title>Pervasive Adenine N6-methylation of Active Genes in Fungi.</title>
        <authorList>
            <consortium name="DOE Joint Genome Institute"/>
            <person name="Mondo S.J."/>
            <person name="Dannebaum R.O."/>
            <person name="Kuo R.C."/>
            <person name="Labutti K."/>
            <person name="Haridas S."/>
            <person name="Kuo A."/>
            <person name="Salamov A."/>
            <person name="Ahrendt S.R."/>
            <person name="Lipzen A."/>
            <person name="Sullivan W."/>
            <person name="Andreopoulos W.B."/>
            <person name="Clum A."/>
            <person name="Lindquist E."/>
            <person name="Daum C."/>
            <person name="Ramamoorthy G.K."/>
            <person name="Gryganskyi A."/>
            <person name="Culley D."/>
            <person name="Magnuson J.K."/>
            <person name="James T.Y."/>
            <person name="O'Malley M.A."/>
            <person name="Stajich J.E."/>
            <person name="Spatafora J.W."/>
            <person name="Visel A."/>
            <person name="Grigoriev I.V."/>
        </authorList>
    </citation>
    <scope>NUCLEOTIDE SEQUENCE [LARGE SCALE GENOMIC DNA]</scope>
    <source>
        <strain evidence="6 7">JEL800</strain>
    </source>
</reference>
<dbReference type="InterPro" id="IPR002110">
    <property type="entry name" value="Ankyrin_rpt"/>
</dbReference>
<feature type="region of interest" description="Disordered" evidence="3">
    <location>
        <begin position="57"/>
        <end position="123"/>
    </location>
</feature>
<dbReference type="Pfam" id="PF12796">
    <property type="entry name" value="Ank_2"/>
    <property type="match status" value="1"/>
</dbReference>
<dbReference type="PROSITE" id="PS50181">
    <property type="entry name" value="FBOX"/>
    <property type="match status" value="1"/>
</dbReference>
<protein>
    <recommendedName>
        <fullName evidence="8">SH3 domain-containing protein</fullName>
    </recommendedName>
</protein>
<evidence type="ECO:0000256" key="1">
    <source>
        <dbReference type="ARBA" id="ARBA00022443"/>
    </source>
</evidence>
<evidence type="ECO:0000313" key="7">
    <source>
        <dbReference type="Proteomes" id="UP000193642"/>
    </source>
</evidence>
<evidence type="ECO:0000259" key="5">
    <source>
        <dbReference type="PROSITE" id="PS50181"/>
    </source>
</evidence>
<dbReference type="InterPro" id="IPR001810">
    <property type="entry name" value="F-box_dom"/>
</dbReference>
<evidence type="ECO:0008006" key="8">
    <source>
        <dbReference type="Google" id="ProtNLM"/>
    </source>
</evidence>
<gene>
    <name evidence="6" type="ORF">BCR33DRAFT_768803</name>
</gene>
<sequence>MKGIAMVVSHSENILNQNQPQFCGMNFFKRKDDEAPKGVITQVSRDYEATNKLNLDTHFSSSDRRPSLTNSTLSVSPVPPPLPSRSQNNSYNSLPRNNNAPPPYSSSTQAPPSLPGRKPSASSITSAFTNLNLSSNNQPTQSTNPALQRAALNAASDPRVQSAAFNAAKDPALQKAAYGAASSYASGNQSNAAMASSLANNPVFQKAAMNAARDPGVQAAAADAARNPAVKQAAVAGLASAFGGTVGAVGKGAPPPPPNKKKIVVAIAEFEAVEPDDLSLQVGDLVTVTEDIDENWYRGTSSRGTELPQMNTADILSLPTEIRQCILKYLPVDEYLIQVGLTCKSLFAPSLFHSIPFAQIHFAAEVIRCDSDTHCIWNYLHNNAHQISHLPTTYTLVICRRALESPDCPTSEHTLNLNPSTSFYNSTTKILPLLLKDPSFDPSIHSSRVLNWAFMSKDVKLGKLLLADPRVNPTENSHSLFINSCKESVLDWVQLFLADSRVDPSFESNRPLKAACSGRNIDVVAMLLKDPRVDLKNADDLFLFVVGGGNETIVQLFLEDKRIDPSLNNNRALKIAARNNNARIVLILLDDSRVDPNEGLCEAAEFCRSDIVRLLLADPRVDPAINNNAVIRRALLRWDYSDSDDGTQILRLLLSDRRVDPTANNSEVLHNMLALRHSKAVKLLTEDGRVDYCPRDQRITNVIEGGFFNW</sequence>
<evidence type="ECO:0000256" key="2">
    <source>
        <dbReference type="PROSITE-ProRule" id="PRU00192"/>
    </source>
</evidence>
<name>A0A1Y2BWA9_9FUNG</name>
<dbReference type="InterPro" id="IPR001452">
    <property type="entry name" value="SH3_domain"/>
</dbReference>
<dbReference type="AlphaFoldDB" id="A0A1Y2BWA9"/>
<dbReference type="Gene3D" id="2.30.30.40">
    <property type="entry name" value="SH3 Domains"/>
    <property type="match status" value="1"/>
</dbReference>
<evidence type="ECO:0000256" key="3">
    <source>
        <dbReference type="SAM" id="MobiDB-lite"/>
    </source>
</evidence>
<dbReference type="InterPro" id="IPR036028">
    <property type="entry name" value="SH3-like_dom_sf"/>
</dbReference>
<dbReference type="InterPro" id="IPR036770">
    <property type="entry name" value="Ankyrin_rpt-contain_sf"/>
</dbReference>
<dbReference type="Proteomes" id="UP000193642">
    <property type="component" value="Unassembled WGS sequence"/>
</dbReference>
<organism evidence="6 7">
    <name type="scientific">Rhizoclosmatium globosum</name>
    <dbReference type="NCBI Taxonomy" id="329046"/>
    <lineage>
        <taxon>Eukaryota</taxon>
        <taxon>Fungi</taxon>
        <taxon>Fungi incertae sedis</taxon>
        <taxon>Chytridiomycota</taxon>
        <taxon>Chytridiomycota incertae sedis</taxon>
        <taxon>Chytridiomycetes</taxon>
        <taxon>Chytridiales</taxon>
        <taxon>Chytriomycetaceae</taxon>
        <taxon>Rhizoclosmatium</taxon>
    </lineage>
</organism>
<evidence type="ECO:0000259" key="4">
    <source>
        <dbReference type="PROSITE" id="PS50002"/>
    </source>
</evidence>
<dbReference type="SMART" id="SM00326">
    <property type="entry name" value="SH3"/>
    <property type="match status" value="1"/>
</dbReference>
<keyword evidence="7" id="KW-1185">Reference proteome</keyword>
<comment type="caution">
    <text evidence="6">The sequence shown here is derived from an EMBL/GenBank/DDBJ whole genome shotgun (WGS) entry which is preliminary data.</text>
</comment>
<dbReference type="EMBL" id="MCGO01000041">
    <property type="protein sequence ID" value="ORY39046.1"/>
    <property type="molecule type" value="Genomic_DNA"/>
</dbReference>
<dbReference type="Gene3D" id="1.25.40.20">
    <property type="entry name" value="Ankyrin repeat-containing domain"/>
    <property type="match status" value="1"/>
</dbReference>
<dbReference type="SUPFAM" id="SSF50044">
    <property type="entry name" value="SH3-domain"/>
    <property type="match status" value="1"/>
</dbReference>
<evidence type="ECO:0000313" key="6">
    <source>
        <dbReference type="EMBL" id="ORY39046.1"/>
    </source>
</evidence>
<feature type="domain" description="F-box" evidence="5">
    <location>
        <begin position="312"/>
        <end position="355"/>
    </location>
</feature>
<feature type="compositionally biased region" description="Low complexity" evidence="3">
    <location>
        <begin position="84"/>
        <end position="99"/>
    </location>
</feature>
<dbReference type="OrthoDB" id="443981at2759"/>
<dbReference type="Pfam" id="PF00018">
    <property type="entry name" value="SH3_1"/>
    <property type="match status" value="1"/>
</dbReference>
<accession>A0A1Y2BWA9</accession>
<feature type="domain" description="SH3" evidence="4">
    <location>
        <begin position="259"/>
        <end position="328"/>
    </location>
</feature>
<dbReference type="CDD" id="cd09917">
    <property type="entry name" value="F-box_SF"/>
    <property type="match status" value="1"/>
</dbReference>
<dbReference type="PROSITE" id="PS50002">
    <property type="entry name" value="SH3"/>
    <property type="match status" value="1"/>
</dbReference>